<dbReference type="Pfam" id="PF00593">
    <property type="entry name" value="TonB_dep_Rec_b-barrel"/>
    <property type="match status" value="1"/>
</dbReference>
<evidence type="ECO:0000256" key="2">
    <source>
        <dbReference type="ARBA" id="ARBA00022448"/>
    </source>
</evidence>
<dbReference type="InterPro" id="IPR039426">
    <property type="entry name" value="TonB-dep_rcpt-like"/>
</dbReference>
<keyword evidence="6" id="KW-0408">Iron</keyword>
<evidence type="ECO:0000313" key="16">
    <source>
        <dbReference type="Proteomes" id="UP000070250"/>
    </source>
</evidence>
<keyword evidence="9 11" id="KW-0472">Membrane</keyword>
<dbReference type="GO" id="GO:0009279">
    <property type="term" value="C:cell outer membrane"/>
    <property type="evidence" value="ECO:0007669"/>
    <property type="project" value="UniProtKB-SubCell"/>
</dbReference>
<evidence type="ECO:0000256" key="1">
    <source>
        <dbReference type="ARBA" id="ARBA00004571"/>
    </source>
</evidence>
<keyword evidence="4" id="KW-0410">Iron transport</keyword>
<dbReference type="PANTHER" id="PTHR32552:SF81">
    <property type="entry name" value="TONB-DEPENDENT OUTER MEMBRANE RECEPTOR"/>
    <property type="match status" value="1"/>
</dbReference>
<comment type="subcellular location">
    <subcellularLocation>
        <location evidence="1 11">Cell outer membrane</location>
        <topology evidence="1 11">Multi-pass membrane protein</topology>
    </subcellularLocation>
</comment>
<dbReference type="KEGG" id="sdf:ACG33_03685"/>
<keyword evidence="10 11" id="KW-0998">Cell outer membrane</keyword>
<evidence type="ECO:0000256" key="8">
    <source>
        <dbReference type="ARBA" id="ARBA00023077"/>
    </source>
</evidence>
<organism evidence="15 16">
    <name type="scientific">Steroidobacter denitrificans</name>
    <dbReference type="NCBI Taxonomy" id="465721"/>
    <lineage>
        <taxon>Bacteria</taxon>
        <taxon>Pseudomonadati</taxon>
        <taxon>Pseudomonadota</taxon>
        <taxon>Gammaproteobacteria</taxon>
        <taxon>Steroidobacterales</taxon>
        <taxon>Steroidobacteraceae</taxon>
        <taxon>Steroidobacter</taxon>
    </lineage>
</organism>
<proteinExistence type="inferred from homology"/>
<evidence type="ECO:0000256" key="6">
    <source>
        <dbReference type="ARBA" id="ARBA00023004"/>
    </source>
</evidence>
<evidence type="ECO:0000256" key="3">
    <source>
        <dbReference type="ARBA" id="ARBA00022452"/>
    </source>
</evidence>
<dbReference type="EMBL" id="CP011971">
    <property type="protein sequence ID" value="AMN46221.1"/>
    <property type="molecule type" value="Genomic_DNA"/>
</dbReference>
<dbReference type="PROSITE" id="PS52016">
    <property type="entry name" value="TONB_DEPENDENT_REC_3"/>
    <property type="match status" value="1"/>
</dbReference>
<evidence type="ECO:0000259" key="13">
    <source>
        <dbReference type="Pfam" id="PF00593"/>
    </source>
</evidence>
<dbReference type="InterPro" id="IPR012910">
    <property type="entry name" value="Plug_dom"/>
</dbReference>
<evidence type="ECO:0000256" key="5">
    <source>
        <dbReference type="ARBA" id="ARBA00022692"/>
    </source>
</evidence>
<comment type="similarity">
    <text evidence="11 12">Belongs to the TonB-dependent receptor family.</text>
</comment>
<dbReference type="PANTHER" id="PTHR32552">
    <property type="entry name" value="FERRICHROME IRON RECEPTOR-RELATED"/>
    <property type="match status" value="1"/>
</dbReference>
<protein>
    <recommendedName>
        <fullName evidence="17">TonB-dependent receptor</fullName>
    </recommendedName>
</protein>
<accession>A0A127F9A7</accession>
<feature type="domain" description="TonB-dependent receptor plug" evidence="14">
    <location>
        <begin position="35"/>
        <end position="144"/>
    </location>
</feature>
<sequence>MHNTGDRTQEDNSTTSVRAGLEEVIVTAQRREERLQDVPIAVTALSRAEIETRGISNVIDLKSIAPNLLVSLMPNSNVVSQVSLRGGVTINGGLYWEPSTGMYLDGVYLGKAVGSVFDVVDLERIEVLRGPQGTLYGRNTMAGAVNFVTRKPSGIFGGSASVEFGNYGGHVEKLSLDLPRWGIARLSLAARKEDRDGLVKLTDGGELDSRNKLGARAALGLDFSDNFIVDYRFDYTKIDQAPPHNQLYYVTPQGPLFTAAAAYASRDRLSTVSTNWPSYEQLDLHGHALTLTWDVNERNQLKSISARRTLRNDDSVDLDGVPITISTAKRISNLEQKSQELQWVGRTERLDYVMGLYYYEDDGQTINPHEFFFGSDNSQYGFGVEAKSAYGQIDWRVTDALTLTAGLRRTKEDKTTWRFKSATPVSLGPIPWVSAEASFAATTPLATIAYKVNDRLNIYAKYSEGFKSGGFQGEAGSADEAVIPYDPEDQKTFEVGAKFTSENGRLQLNMAVFHNNIENMHVNRFTGIPGVSVIRNAGQATTKGFELEGMWVPSEALRLQVSYGYLKGEYDEFMEAAAPGQPITNVAYNRSFPHAPEHTFNVNVNARLAQTVWGELRGSADYGYTASFYAYPYQIVTVDPSRATAGNTKVDSCGLLNLRLVLADIPLGGSGQAEVALWIRNAADEDQPVNFIDFGPGFFADYTLAYYPEPRTYGATFTYRW</sequence>
<evidence type="ECO:0000256" key="7">
    <source>
        <dbReference type="ARBA" id="ARBA00023065"/>
    </source>
</evidence>
<evidence type="ECO:0000256" key="9">
    <source>
        <dbReference type="ARBA" id="ARBA00023136"/>
    </source>
</evidence>
<dbReference type="Pfam" id="PF07715">
    <property type="entry name" value="Plug"/>
    <property type="match status" value="1"/>
</dbReference>
<evidence type="ECO:0000259" key="14">
    <source>
        <dbReference type="Pfam" id="PF07715"/>
    </source>
</evidence>
<dbReference type="STRING" id="465721.ACG33_03685"/>
<feature type="domain" description="TonB-dependent receptor-like beta-barrel" evidence="13">
    <location>
        <begin position="223"/>
        <end position="660"/>
    </location>
</feature>
<keyword evidence="16" id="KW-1185">Reference proteome</keyword>
<evidence type="ECO:0000256" key="4">
    <source>
        <dbReference type="ARBA" id="ARBA00022496"/>
    </source>
</evidence>
<dbReference type="Proteomes" id="UP000070250">
    <property type="component" value="Chromosome"/>
</dbReference>
<reference evidence="15 16" key="1">
    <citation type="submission" date="2015-06" db="EMBL/GenBank/DDBJ databases">
        <title>A Comprehensive Approach to Explore the Metabolic and Phylogenetic Diversity of Bacterial Steroid Degradation in the Environment: Testosterone as an Example.</title>
        <authorList>
            <person name="Yang F.-C."/>
            <person name="Chen Y.-L."/>
            <person name="Yu C.-P."/>
            <person name="Tang S.-L."/>
            <person name="Wang P.-H."/>
            <person name="Ismail W."/>
            <person name="Wang C.-H."/>
            <person name="Yang C.-Y."/>
            <person name="Chiang Y.-R."/>
        </authorList>
    </citation>
    <scope>NUCLEOTIDE SEQUENCE [LARGE SCALE GENOMIC DNA]</scope>
    <source>
        <strain evidence="15 16">DSM 18526</strain>
    </source>
</reference>
<evidence type="ECO:0000256" key="12">
    <source>
        <dbReference type="RuleBase" id="RU003357"/>
    </source>
</evidence>
<evidence type="ECO:0008006" key="17">
    <source>
        <dbReference type="Google" id="ProtNLM"/>
    </source>
</evidence>
<name>A0A127F9A7_STEDE</name>
<keyword evidence="2 11" id="KW-0813">Transport</keyword>
<dbReference type="SUPFAM" id="SSF56935">
    <property type="entry name" value="Porins"/>
    <property type="match status" value="1"/>
</dbReference>
<dbReference type="AlphaFoldDB" id="A0A127F9A7"/>
<dbReference type="PATRIC" id="fig|465721.4.peg.791"/>
<dbReference type="GO" id="GO:0006826">
    <property type="term" value="P:iron ion transport"/>
    <property type="evidence" value="ECO:0007669"/>
    <property type="project" value="UniProtKB-KW"/>
</dbReference>
<gene>
    <name evidence="15" type="ORF">ACG33_03685</name>
</gene>
<keyword evidence="3 11" id="KW-1134">Transmembrane beta strand</keyword>
<keyword evidence="8 12" id="KW-0798">TonB box</keyword>
<evidence type="ECO:0000256" key="10">
    <source>
        <dbReference type="ARBA" id="ARBA00023237"/>
    </source>
</evidence>
<evidence type="ECO:0000313" key="15">
    <source>
        <dbReference type="EMBL" id="AMN46221.1"/>
    </source>
</evidence>
<dbReference type="InterPro" id="IPR036942">
    <property type="entry name" value="Beta-barrel_TonB_sf"/>
</dbReference>
<evidence type="ECO:0000256" key="11">
    <source>
        <dbReference type="PROSITE-ProRule" id="PRU01360"/>
    </source>
</evidence>
<keyword evidence="7" id="KW-0406">Ion transport</keyword>
<dbReference type="InterPro" id="IPR000531">
    <property type="entry name" value="Beta-barrel_TonB"/>
</dbReference>
<keyword evidence="5 11" id="KW-0812">Transmembrane</keyword>
<dbReference type="Gene3D" id="2.40.170.20">
    <property type="entry name" value="TonB-dependent receptor, beta-barrel domain"/>
    <property type="match status" value="1"/>
</dbReference>